<dbReference type="InterPro" id="IPR023298">
    <property type="entry name" value="ATPase_P-typ_TM_dom_sf"/>
</dbReference>
<dbReference type="Gene3D" id="3.40.1110.10">
    <property type="entry name" value="Calcium-transporting ATPase, cytoplasmic domain N"/>
    <property type="match status" value="1"/>
</dbReference>
<dbReference type="RefSeq" id="WP_045088428.1">
    <property type="nucleotide sequence ID" value="NZ_LN824141.1"/>
</dbReference>
<feature type="transmembrane region" description="Helical" evidence="14">
    <location>
        <begin position="392"/>
        <end position="417"/>
    </location>
</feature>
<dbReference type="Gene3D" id="1.20.1110.10">
    <property type="entry name" value="Calcium-transporting ATPase, transmembrane domain"/>
    <property type="match status" value="1"/>
</dbReference>
<dbReference type="NCBIfam" id="TIGR01494">
    <property type="entry name" value="ATPase_P-type"/>
    <property type="match status" value="1"/>
</dbReference>
<feature type="transmembrane region" description="Helical" evidence="14">
    <location>
        <begin position="104"/>
        <end position="121"/>
    </location>
</feature>
<evidence type="ECO:0000256" key="5">
    <source>
        <dbReference type="ARBA" id="ARBA00022475"/>
    </source>
</evidence>
<keyword evidence="13 14" id="KW-0472">Membrane</keyword>
<dbReference type="EC" id="7.2.2.8" evidence="3"/>
<keyword evidence="6 14" id="KW-0812">Transmembrane</keyword>
<dbReference type="InterPro" id="IPR036412">
    <property type="entry name" value="HAD-like_sf"/>
</dbReference>
<evidence type="ECO:0000256" key="11">
    <source>
        <dbReference type="ARBA" id="ARBA00022989"/>
    </source>
</evidence>
<dbReference type="SUPFAM" id="SSF55008">
    <property type="entry name" value="HMA, heavy metal-associated domain"/>
    <property type="match status" value="1"/>
</dbReference>
<keyword evidence="17" id="KW-1185">Reference proteome</keyword>
<dbReference type="EMBL" id="LN824141">
    <property type="protein sequence ID" value="CEP79102.1"/>
    <property type="molecule type" value="Genomic_DNA"/>
</dbReference>
<dbReference type="PRINTS" id="PR00120">
    <property type="entry name" value="HATPASE"/>
</dbReference>
<evidence type="ECO:0000256" key="13">
    <source>
        <dbReference type="ARBA" id="ARBA00023136"/>
    </source>
</evidence>
<dbReference type="Gene3D" id="2.70.150.10">
    <property type="entry name" value="Calcium-transporting ATPase, cytoplasmic transduction domain A"/>
    <property type="match status" value="1"/>
</dbReference>
<dbReference type="InterPro" id="IPR001757">
    <property type="entry name" value="P_typ_ATPase"/>
</dbReference>
<dbReference type="SUPFAM" id="SSF56784">
    <property type="entry name" value="HAD-like"/>
    <property type="match status" value="1"/>
</dbReference>
<name>A0A0C7NTM6_DEFTU</name>
<evidence type="ECO:0000256" key="10">
    <source>
        <dbReference type="ARBA" id="ARBA00022967"/>
    </source>
</evidence>
<protein>
    <recommendedName>
        <fullName evidence="3">P-type Cu(+) transporter</fullName>
        <ecNumber evidence="3">7.2.2.8</ecNumber>
    </recommendedName>
</protein>
<dbReference type="CDD" id="cd00371">
    <property type="entry name" value="HMA"/>
    <property type="match status" value="1"/>
</dbReference>
<evidence type="ECO:0000256" key="3">
    <source>
        <dbReference type="ARBA" id="ARBA00012517"/>
    </source>
</evidence>
<comment type="similarity">
    <text evidence="2 14">Belongs to the cation transport ATPase (P-type) (TC 3.A.3) family. Type IB subfamily.</text>
</comment>
<dbReference type="GO" id="GO:0005507">
    <property type="term" value="F:copper ion binding"/>
    <property type="evidence" value="ECO:0007669"/>
    <property type="project" value="TreeGrafter"/>
</dbReference>
<feature type="transmembrane region" description="Helical" evidence="14">
    <location>
        <begin position="693"/>
        <end position="713"/>
    </location>
</feature>
<dbReference type="SFLD" id="SFLDS00003">
    <property type="entry name" value="Haloacid_Dehalogenase"/>
    <property type="match status" value="1"/>
</dbReference>
<keyword evidence="10" id="KW-1278">Translocase</keyword>
<proteinExistence type="inferred from homology"/>
<evidence type="ECO:0000256" key="8">
    <source>
        <dbReference type="ARBA" id="ARBA00022741"/>
    </source>
</evidence>
<dbReference type="Pfam" id="PF00702">
    <property type="entry name" value="Hydrolase"/>
    <property type="match status" value="1"/>
</dbReference>
<feature type="domain" description="HMA" evidence="15">
    <location>
        <begin position="19"/>
        <end position="84"/>
    </location>
</feature>
<keyword evidence="7 14" id="KW-0479">Metal-binding</keyword>
<evidence type="ECO:0000256" key="4">
    <source>
        <dbReference type="ARBA" id="ARBA00022448"/>
    </source>
</evidence>
<keyword evidence="16" id="KW-0378">Hydrolase</keyword>
<evidence type="ECO:0000256" key="6">
    <source>
        <dbReference type="ARBA" id="ARBA00022692"/>
    </source>
</evidence>
<sequence>MKSSTETSINNSLSLSQEKEISFSVQGMTCASCVRNVERAIKKIDGVKYVSVNLATEKAIVIANDKVTIEDIEKAVESIGYKVSREMPTVNLIEKRFKEAKKDLMVSLIVTIPLMIIMIIHMSGIHIPHMTFIELFCGGIVIFYPGRKTLKSAWIALSHLHTNMDTLVTIGALSSWMTTILLIFGLNVQSFGSISAMLITLNLLGKYIESKMKYNASKDIQALLALRVEKANVLMDGEIIELPVETIKIGDIIVMRTGEKVPLDGIIVEGKATIDESMVTGEPLPVYKTVGEYVISGTIVESGVIKVEVSRVGEDLFINQMIKLIEEAQSSKVPIQAFADRITIYFIPIVFSMAVLSSILWFINYEAFQPFLLKVSNILPWVLVDAGPFSTALFTFVATLVIACPCALGLATPMALLSASSSAAKRGLIIKNGESVQMAKNIDVVLFDKTGTITEGHPSVVWHNLDNQILQVVAKIEENSTHPLANAIIKYVKDELKTDMISDLKLDEIEEKAGLGIYARYKKDLYFIGKPKKSEKYIDFMKRGETVVEVLVNDELRGYIRIADKIRSGAIDTINKLKNMNIKPVIVTGDNEITAKAVAEKVGVDEFWANVSPSEKVNIVRKYQIEGKKVCMIGDGINDAAALKSSEIGIAIGTGTDLAIESADIIIIQGEISKIIDAIEISKITFQKIKQNLFWAFFYNVIMIPLAMMGLMHPVLSEIAMFLSSINVILNSSTIEKKLKVKEG</sequence>
<reference evidence="17" key="1">
    <citation type="submission" date="2014-11" db="EMBL/GenBank/DDBJ databases">
        <authorList>
            <person name="Wibberg D."/>
        </authorList>
    </citation>
    <scope>NUCLEOTIDE SEQUENCE [LARGE SCALE GENOMIC DNA]</scope>
    <source>
        <strain evidence="17">L3</strain>
    </source>
</reference>
<dbReference type="HOGENOM" id="CLU_001771_0_3_0"/>
<dbReference type="OrthoDB" id="9760802at2"/>
<dbReference type="GO" id="GO:0140581">
    <property type="term" value="F:P-type monovalent copper transporter activity"/>
    <property type="evidence" value="ECO:0007669"/>
    <property type="project" value="UniProtKB-EC"/>
</dbReference>
<dbReference type="SFLD" id="SFLDG00002">
    <property type="entry name" value="C1.7:_P-type_atpase_like"/>
    <property type="match status" value="1"/>
</dbReference>
<feature type="transmembrane region" description="Helical" evidence="14">
    <location>
        <begin position="166"/>
        <end position="184"/>
    </location>
</feature>
<dbReference type="SUPFAM" id="SSF81665">
    <property type="entry name" value="Calcium ATPase, transmembrane domain M"/>
    <property type="match status" value="1"/>
</dbReference>
<dbReference type="GO" id="GO:0005886">
    <property type="term" value="C:plasma membrane"/>
    <property type="evidence" value="ECO:0007669"/>
    <property type="project" value="UniProtKB-SubCell"/>
</dbReference>
<dbReference type="Proteomes" id="UP000032809">
    <property type="component" value="Chromosome I"/>
</dbReference>
<evidence type="ECO:0000256" key="14">
    <source>
        <dbReference type="RuleBase" id="RU362081"/>
    </source>
</evidence>
<keyword evidence="5 14" id="KW-1003">Cell membrane</keyword>
<dbReference type="InterPro" id="IPR036163">
    <property type="entry name" value="HMA_dom_sf"/>
</dbReference>
<dbReference type="KEGG" id="dtn:DTL3_1820"/>
<dbReference type="InterPro" id="IPR044492">
    <property type="entry name" value="P_typ_ATPase_HD_dom"/>
</dbReference>
<keyword evidence="12" id="KW-0406">Ion transport</keyword>
<feature type="transmembrane region" description="Helical" evidence="14">
    <location>
        <begin position="342"/>
        <end position="363"/>
    </location>
</feature>
<dbReference type="PROSITE" id="PS50846">
    <property type="entry name" value="HMA_2"/>
    <property type="match status" value="1"/>
</dbReference>
<dbReference type="NCBIfam" id="TIGR01525">
    <property type="entry name" value="ATPase-IB_hvy"/>
    <property type="match status" value="1"/>
</dbReference>
<keyword evidence="8 14" id="KW-0547">Nucleotide-binding</keyword>
<accession>A0A0C7NTM6</accession>
<comment type="subcellular location">
    <subcellularLocation>
        <location evidence="1">Cell membrane</location>
        <topology evidence="1">Multi-pass membrane protein</topology>
    </subcellularLocation>
</comment>
<dbReference type="Gene3D" id="3.40.50.1000">
    <property type="entry name" value="HAD superfamily/HAD-like"/>
    <property type="match status" value="1"/>
</dbReference>
<dbReference type="PATRIC" id="fig|1006576.9.peg.1812"/>
<dbReference type="PRINTS" id="PR00119">
    <property type="entry name" value="CATATPASE"/>
</dbReference>
<evidence type="ECO:0000256" key="9">
    <source>
        <dbReference type="ARBA" id="ARBA00022840"/>
    </source>
</evidence>
<dbReference type="InterPro" id="IPR018303">
    <property type="entry name" value="ATPase_P-typ_P_site"/>
</dbReference>
<dbReference type="PROSITE" id="PS00154">
    <property type="entry name" value="ATPASE_E1_E2"/>
    <property type="match status" value="1"/>
</dbReference>
<organism evidence="16 17">
    <name type="scientific">Defluviitoga tunisiensis</name>
    <dbReference type="NCBI Taxonomy" id="1006576"/>
    <lineage>
        <taxon>Bacteria</taxon>
        <taxon>Thermotogati</taxon>
        <taxon>Thermotogota</taxon>
        <taxon>Thermotogae</taxon>
        <taxon>Petrotogales</taxon>
        <taxon>Petrotogaceae</taxon>
        <taxon>Defluviitoga</taxon>
    </lineage>
</organism>
<dbReference type="GO" id="GO:0043682">
    <property type="term" value="F:P-type divalent copper transporter activity"/>
    <property type="evidence" value="ECO:0007669"/>
    <property type="project" value="TreeGrafter"/>
</dbReference>
<dbReference type="Pfam" id="PF00403">
    <property type="entry name" value="HMA"/>
    <property type="match status" value="1"/>
</dbReference>
<dbReference type="AlphaFoldDB" id="A0A0C7NTM6"/>
<evidence type="ECO:0000256" key="7">
    <source>
        <dbReference type="ARBA" id="ARBA00022723"/>
    </source>
</evidence>
<evidence type="ECO:0000313" key="16">
    <source>
        <dbReference type="EMBL" id="CEP79102.1"/>
    </source>
</evidence>
<dbReference type="InterPro" id="IPR017969">
    <property type="entry name" value="Heavy-metal-associated_CS"/>
</dbReference>
<evidence type="ECO:0000256" key="2">
    <source>
        <dbReference type="ARBA" id="ARBA00006024"/>
    </source>
</evidence>
<dbReference type="SFLD" id="SFLDF00027">
    <property type="entry name" value="p-type_atpase"/>
    <property type="match status" value="1"/>
</dbReference>
<evidence type="ECO:0000256" key="12">
    <source>
        <dbReference type="ARBA" id="ARBA00023065"/>
    </source>
</evidence>
<keyword evidence="11 14" id="KW-1133">Transmembrane helix</keyword>
<dbReference type="STRING" id="1006576.DTL3_1820"/>
<dbReference type="GO" id="GO:0055070">
    <property type="term" value="P:copper ion homeostasis"/>
    <property type="evidence" value="ECO:0007669"/>
    <property type="project" value="TreeGrafter"/>
</dbReference>
<dbReference type="FunFam" id="3.30.70.100:FF:000005">
    <property type="entry name" value="Copper-exporting P-type ATPase A"/>
    <property type="match status" value="1"/>
</dbReference>
<evidence type="ECO:0000259" key="15">
    <source>
        <dbReference type="PROSITE" id="PS50846"/>
    </source>
</evidence>
<evidence type="ECO:0000256" key="1">
    <source>
        <dbReference type="ARBA" id="ARBA00004651"/>
    </source>
</evidence>
<dbReference type="PANTHER" id="PTHR43520">
    <property type="entry name" value="ATP7, ISOFORM B"/>
    <property type="match status" value="1"/>
</dbReference>
<dbReference type="InterPro" id="IPR059000">
    <property type="entry name" value="ATPase_P-type_domA"/>
</dbReference>
<keyword evidence="9 14" id="KW-0067">ATP-binding</keyword>
<dbReference type="GO" id="GO:0016887">
    <property type="term" value="F:ATP hydrolysis activity"/>
    <property type="evidence" value="ECO:0007669"/>
    <property type="project" value="InterPro"/>
</dbReference>
<evidence type="ECO:0000313" key="17">
    <source>
        <dbReference type="Proteomes" id="UP000032809"/>
    </source>
</evidence>
<dbReference type="PROSITE" id="PS01047">
    <property type="entry name" value="HMA_1"/>
    <property type="match status" value="1"/>
</dbReference>
<dbReference type="Gene3D" id="3.30.70.100">
    <property type="match status" value="1"/>
</dbReference>
<dbReference type="InterPro" id="IPR027256">
    <property type="entry name" value="P-typ_ATPase_IB"/>
</dbReference>
<dbReference type="InterPro" id="IPR023214">
    <property type="entry name" value="HAD_sf"/>
</dbReference>
<dbReference type="PANTHER" id="PTHR43520:SF8">
    <property type="entry name" value="P-TYPE CU(+) TRANSPORTER"/>
    <property type="match status" value="1"/>
</dbReference>
<keyword evidence="4" id="KW-0813">Transport</keyword>
<dbReference type="CDD" id="cd02094">
    <property type="entry name" value="P-type_ATPase_Cu-like"/>
    <property type="match status" value="1"/>
</dbReference>
<dbReference type="FunFam" id="2.70.150.10:FF:000020">
    <property type="entry name" value="Copper-exporting P-type ATPase A"/>
    <property type="match status" value="1"/>
</dbReference>
<dbReference type="InterPro" id="IPR008250">
    <property type="entry name" value="ATPase_P-typ_transduc_dom_A_sf"/>
</dbReference>
<dbReference type="Pfam" id="PF00122">
    <property type="entry name" value="E1-E2_ATPase"/>
    <property type="match status" value="1"/>
</dbReference>
<dbReference type="InterPro" id="IPR023299">
    <property type="entry name" value="ATPase_P-typ_cyto_dom_N"/>
</dbReference>
<dbReference type="InterPro" id="IPR006121">
    <property type="entry name" value="HMA_dom"/>
</dbReference>
<dbReference type="SUPFAM" id="SSF81653">
    <property type="entry name" value="Calcium ATPase, transduction domain A"/>
    <property type="match status" value="1"/>
</dbReference>
<gene>
    <name evidence="16" type="primary">copA</name>
    <name evidence="16" type="ORF">DTL3_1820</name>
</gene>
<dbReference type="GO" id="GO:0005524">
    <property type="term" value="F:ATP binding"/>
    <property type="evidence" value="ECO:0007669"/>
    <property type="project" value="UniProtKB-UniRule"/>
</dbReference>